<name>A0A9E8YFB2_9HEMI</name>
<gene>
    <name evidence="2" type="primary">ND6</name>
</gene>
<keyword evidence="2" id="KW-0496">Mitochondrion</keyword>
<feature type="transmembrane region" description="Helical" evidence="1">
    <location>
        <begin position="46"/>
        <end position="67"/>
    </location>
</feature>
<dbReference type="GeneID" id="77606879"/>
<protein>
    <submittedName>
        <fullName evidence="2">NADH dehydrogenase subunit 6</fullName>
    </submittedName>
</protein>
<evidence type="ECO:0000256" key="1">
    <source>
        <dbReference type="SAM" id="Phobius"/>
    </source>
</evidence>
<dbReference type="EMBL" id="OM393711">
    <property type="protein sequence ID" value="WAJ60481.1"/>
    <property type="molecule type" value="Genomic_DNA"/>
</dbReference>
<dbReference type="CTD" id="4541"/>
<keyword evidence="1" id="KW-1133">Transmembrane helix</keyword>
<feature type="transmembrane region" description="Helical" evidence="1">
    <location>
        <begin position="128"/>
        <end position="149"/>
    </location>
</feature>
<dbReference type="RefSeq" id="YP_010596262.1">
    <property type="nucleotide sequence ID" value="NC_069628.1"/>
</dbReference>
<evidence type="ECO:0000313" key="2">
    <source>
        <dbReference type="EMBL" id="WAJ60481.1"/>
    </source>
</evidence>
<dbReference type="AlphaFoldDB" id="A0A9E8YFB2"/>
<keyword evidence="1" id="KW-0812">Transmembrane</keyword>
<accession>A0A9E8YFB2</accession>
<reference evidence="2" key="1">
    <citation type="submission" date="2022-01" db="EMBL/GenBank/DDBJ databases">
        <authorList>
            <person name="Luo G."/>
        </authorList>
    </citation>
    <scope>NUCLEOTIDE SEQUENCE</scope>
</reference>
<keyword evidence="1" id="KW-0472">Membrane</keyword>
<sequence>MKMMIMKMMMMISMLTPMLKNPMSMGLFLMLQTIMMIMFINKIMHLSWFTMITFLMMIGGLLIIFSYMSSIASNEKFKIKLNLTLILVIMLLITDDLFFETQINETEQIQFTMNSDLSLTKIYNTKSMVMTIMLVIYLLITMISVSKMVSHHKGPLRSYNK</sequence>
<feature type="transmembrane region" description="Helical" evidence="1">
    <location>
        <begin position="79"/>
        <end position="99"/>
    </location>
</feature>
<proteinExistence type="predicted"/>
<geneLocation type="mitochondrion" evidence="2"/>
<organism evidence="2">
    <name type="scientific">Alnetoidia dujuanensis</name>
    <dbReference type="NCBI Taxonomy" id="3003389"/>
    <lineage>
        <taxon>Eukaryota</taxon>
        <taxon>Metazoa</taxon>
        <taxon>Ecdysozoa</taxon>
        <taxon>Arthropoda</taxon>
        <taxon>Hexapoda</taxon>
        <taxon>Insecta</taxon>
        <taxon>Pterygota</taxon>
        <taxon>Neoptera</taxon>
        <taxon>Paraneoptera</taxon>
        <taxon>Hemiptera</taxon>
        <taxon>Auchenorrhyncha</taxon>
        <taxon>Membracoidea</taxon>
        <taxon>Cicadellidae</taxon>
        <taxon>Typhlocybinae</taxon>
        <taxon>Erythroneurini</taxon>
        <taxon>Alnetoidia</taxon>
    </lineage>
</organism>